<dbReference type="Gramene" id="OMERI01G13560.2">
    <property type="protein sequence ID" value="OMERI01G13560.2"/>
    <property type="gene ID" value="OMERI01G13560"/>
</dbReference>
<proteinExistence type="predicted"/>
<evidence type="ECO:0000256" key="1">
    <source>
        <dbReference type="SAM" id="MobiDB-lite"/>
    </source>
</evidence>
<reference evidence="2" key="2">
    <citation type="submission" date="2018-05" db="EMBL/GenBank/DDBJ databases">
        <title>OmerRS3 (Oryza meridionalis Reference Sequence Version 3).</title>
        <authorList>
            <person name="Zhang J."/>
            <person name="Kudrna D."/>
            <person name="Lee S."/>
            <person name="Talag J."/>
            <person name="Welchert J."/>
            <person name="Wing R.A."/>
        </authorList>
    </citation>
    <scope>NUCLEOTIDE SEQUENCE [LARGE SCALE GENOMIC DNA]</scope>
    <source>
        <strain evidence="2">cv. OR44</strain>
    </source>
</reference>
<dbReference type="EnsemblPlants" id="OMERI01G13560.2">
    <property type="protein sequence ID" value="OMERI01G13560.2"/>
    <property type="gene ID" value="OMERI01G13560"/>
</dbReference>
<name>A0A0E0C1N8_9ORYZ</name>
<feature type="region of interest" description="Disordered" evidence="1">
    <location>
        <begin position="1"/>
        <end position="49"/>
    </location>
</feature>
<keyword evidence="3" id="KW-1185">Reference proteome</keyword>
<dbReference type="HOGENOM" id="CLU_2416963_0_0_1"/>
<dbReference type="AlphaFoldDB" id="A0A0E0C1N8"/>
<evidence type="ECO:0000313" key="3">
    <source>
        <dbReference type="Proteomes" id="UP000008021"/>
    </source>
</evidence>
<evidence type="ECO:0000313" key="2">
    <source>
        <dbReference type="EnsemblPlants" id="OMERI01G13560.2"/>
    </source>
</evidence>
<accession>A0A0E0C1N8</accession>
<organism evidence="2">
    <name type="scientific">Oryza meridionalis</name>
    <dbReference type="NCBI Taxonomy" id="40149"/>
    <lineage>
        <taxon>Eukaryota</taxon>
        <taxon>Viridiplantae</taxon>
        <taxon>Streptophyta</taxon>
        <taxon>Embryophyta</taxon>
        <taxon>Tracheophyta</taxon>
        <taxon>Spermatophyta</taxon>
        <taxon>Magnoliopsida</taxon>
        <taxon>Liliopsida</taxon>
        <taxon>Poales</taxon>
        <taxon>Poaceae</taxon>
        <taxon>BOP clade</taxon>
        <taxon>Oryzoideae</taxon>
        <taxon>Oryzeae</taxon>
        <taxon>Oryzinae</taxon>
        <taxon>Oryza</taxon>
    </lineage>
</organism>
<reference evidence="2" key="1">
    <citation type="submission" date="2015-04" db="UniProtKB">
        <authorList>
            <consortium name="EnsemblPlants"/>
        </authorList>
    </citation>
    <scope>IDENTIFICATION</scope>
</reference>
<protein>
    <submittedName>
        <fullName evidence="2">Uncharacterized protein</fullName>
    </submittedName>
</protein>
<sequence length="92" mass="10061">MLVNAPLSFRQSPRKHAINKGQVSGGPSIDPTTKSKQATGDEDAGQAQKRRKLIYDSSDEDESSSQVKGHHSCSYLNSLHPVLTQNPQVFKV</sequence>
<dbReference type="Proteomes" id="UP000008021">
    <property type="component" value="Chromosome 1"/>
</dbReference>